<dbReference type="AlphaFoldDB" id="A0AAQ3WZZ1"/>
<feature type="compositionally biased region" description="Acidic residues" evidence="1">
    <location>
        <begin position="47"/>
        <end position="56"/>
    </location>
</feature>
<protein>
    <recommendedName>
        <fullName evidence="4">Myb-like domain-containing protein</fullName>
    </recommendedName>
</protein>
<keyword evidence="3" id="KW-1185">Reference proteome</keyword>
<accession>A0AAQ3WZZ1</accession>
<proteinExistence type="predicted"/>
<dbReference type="CDD" id="cd00167">
    <property type="entry name" value="SANT"/>
    <property type="match status" value="1"/>
</dbReference>
<evidence type="ECO:0000256" key="1">
    <source>
        <dbReference type="SAM" id="MobiDB-lite"/>
    </source>
</evidence>
<dbReference type="Pfam" id="PF04827">
    <property type="entry name" value="Plant_tran"/>
    <property type="match status" value="1"/>
</dbReference>
<feature type="compositionally biased region" description="Low complexity" evidence="1">
    <location>
        <begin position="30"/>
        <end position="40"/>
    </location>
</feature>
<evidence type="ECO:0008006" key="4">
    <source>
        <dbReference type="Google" id="ProtNLM"/>
    </source>
</evidence>
<feature type="region of interest" description="Disordered" evidence="1">
    <location>
        <begin position="23"/>
        <end position="64"/>
    </location>
</feature>
<dbReference type="InterPro" id="IPR001005">
    <property type="entry name" value="SANT/Myb"/>
</dbReference>
<gene>
    <name evidence="2" type="ORF">U9M48_027302</name>
</gene>
<organism evidence="2 3">
    <name type="scientific">Paspalum notatum var. saurae</name>
    <dbReference type="NCBI Taxonomy" id="547442"/>
    <lineage>
        <taxon>Eukaryota</taxon>
        <taxon>Viridiplantae</taxon>
        <taxon>Streptophyta</taxon>
        <taxon>Embryophyta</taxon>
        <taxon>Tracheophyta</taxon>
        <taxon>Spermatophyta</taxon>
        <taxon>Magnoliopsida</taxon>
        <taxon>Liliopsida</taxon>
        <taxon>Poales</taxon>
        <taxon>Poaceae</taxon>
        <taxon>PACMAD clade</taxon>
        <taxon>Panicoideae</taxon>
        <taxon>Andropogonodae</taxon>
        <taxon>Paspaleae</taxon>
        <taxon>Paspalinae</taxon>
        <taxon>Paspalum</taxon>
    </lineage>
</organism>
<name>A0AAQ3WZZ1_PASNO</name>
<dbReference type="PANTHER" id="PTHR47150:SF6">
    <property type="entry name" value="OS01G0872900 PROTEIN"/>
    <property type="match status" value="1"/>
</dbReference>
<dbReference type="Proteomes" id="UP001341281">
    <property type="component" value="Chromosome 06"/>
</dbReference>
<evidence type="ECO:0000313" key="3">
    <source>
        <dbReference type="Proteomes" id="UP001341281"/>
    </source>
</evidence>
<evidence type="ECO:0000313" key="2">
    <source>
        <dbReference type="EMBL" id="WVZ79761.1"/>
    </source>
</evidence>
<dbReference type="InterPro" id="IPR006912">
    <property type="entry name" value="Harbinger_derived_prot"/>
</dbReference>
<dbReference type="PANTHER" id="PTHR47150">
    <property type="entry name" value="OS12G0169200 PROTEIN"/>
    <property type="match status" value="1"/>
</dbReference>
<reference evidence="2 3" key="1">
    <citation type="submission" date="2024-02" db="EMBL/GenBank/DDBJ databases">
        <title>High-quality chromosome-scale genome assembly of Pensacola bahiagrass (Paspalum notatum Flugge var. saurae).</title>
        <authorList>
            <person name="Vega J.M."/>
            <person name="Podio M."/>
            <person name="Orjuela J."/>
            <person name="Siena L.A."/>
            <person name="Pessino S.C."/>
            <person name="Combes M.C."/>
            <person name="Mariac C."/>
            <person name="Albertini E."/>
            <person name="Pupilli F."/>
            <person name="Ortiz J.P.A."/>
            <person name="Leblanc O."/>
        </authorList>
    </citation>
    <scope>NUCLEOTIDE SEQUENCE [LARGE SCALE GENOMIC DNA]</scope>
    <source>
        <strain evidence="2">R1</strain>
        <tissue evidence="2">Leaf</tissue>
    </source>
</reference>
<sequence length="612" mass="70550">MGFGRGNGSEGVLSSSPIESMVFGQGVSGSSPASPISPAPQMNTVNLEEEWSDNSDEEKKGGRMNWTEEENLKLVSAWLHNSVDAVKGNSQKGQDFWKKIVAEFNINVATDRRRSVSQCKTHYTKTNKIVVHFNGCWIRMKQARGSGESDDQVMEKAHALYKREADQKPFTLVYWWKAVKDQPKWQTEPQSSNEFSSDCDLEKLMFEFMNDPLEAEIEEELEAEIEAGLEEEIAAEMEDDWIGNTNQRQSGSWKYKGRDHEEANMRLEANYFGDNPLYTPAEFRWRYRMKRPLFERIVRSLGEWSPYFRQWYDAFGKIGFSPNLKCTVAMRMLAYGTAADLFDEGFNIGKTTILDSLANFKKGIRQQFGSKYLRRPTEEDTQWLLRVGEARGFPAVASHDLWIWHAFFGVAGSNNDINVLNQSPIFTNILQGNAPPVQFMVNGNQYNMGYYLADGIYPEWATFVKTIPLPYNDRHKLFAERQEAARKDVEWAFGVLQARFAILRGAGRFWDEETLADIMYACIILHNMIVEDERDSYKVQWYNENEPYNVREEDARYDQGASEPLEGFSHGPIQEFSRVLEANDAIHDRGKHHQLKADLVERIWQKFRDGEA</sequence>
<dbReference type="EMBL" id="CP144750">
    <property type="protein sequence ID" value="WVZ79761.1"/>
    <property type="molecule type" value="Genomic_DNA"/>
</dbReference>